<evidence type="ECO:0000256" key="1">
    <source>
        <dbReference type="SAM" id="Phobius"/>
    </source>
</evidence>
<keyword evidence="1" id="KW-0812">Transmembrane</keyword>
<dbReference type="AlphaFoldDB" id="A0A2S8GSG0"/>
<organism evidence="2 3">
    <name type="scientific">Blastopirellula marina</name>
    <dbReference type="NCBI Taxonomy" id="124"/>
    <lineage>
        <taxon>Bacteria</taxon>
        <taxon>Pseudomonadati</taxon>
        <taxon>Planctomycetota</taxon>
        <taxon>Planctomycetia</taxon>
        <taxon>Pirellulales</taxon>
        <taxon>Pirellulaceae</taxon>
        <taxon>Blastopirellula</taxon>
    </lineage>
</organism>
<name>A0A2S8GSG0_9BACT</name>
<accession>A0A2S8GSG0</accession>
<comment type="caution">
    <text evidence="2">The sequence shown here is derived from an EMBL/GenBank/DDBJ whole genome shotgun (WGS) entry which is preliminary data.</text>
</comment>
<sequence length="68" mass="7175">MSTPPFTIDKEGIKKTLTVALWVAGSAAVTALLDFATQIDFGAYAPVAMGVINILGVLVKQYAFATKE</sequence>
<dbReference type="Proteomes" id="UP000237819">
    <property type="component" value="Unassembled WGS sequence"/>
</dbReference>
<feature type="transmembrane region" description="Helical" evidence="1">
    <location>
        <begin position="16"/>
        <end position="35"/>
    </location>
</feature>
<keyword evidence="1" id="KW-0472">Membrane</keyword>
<dbReference type="EMBL" id="PUHZ01000005">
    <property type="protein sequence ID" value="PQO47363.1"/>
    <property type="molecule type" value="Genomic_DNA"/>
</dbReference>
<reference evidence="2 3" key="1">
    <citation type="submission" date="2018-02" db="EMBL/GenBank/DDBJ databases">
        <title>Comparative genomes isolates from brazilian mangrove.</title>
        <authorList>
            <person name="Araujo J.E."/>
            <person name="Taketani R.G."/>
            <person name="Silva M.C.P."/>
            <person name="Loureco M.V."/>
            <person name="Andreote F.D."/>
        </authorList>
    </citation>
    <scope>NUCLEOTIDE SEQUENCE [LARGE SCALE GENOMIC DNA]</scope>
    <source>
        <strain evidence="2 3">Nap-Phe MGV</strain>
    </source>
</reference>
<evidence type="ECO:0000313" key="3">
    <source>
        <dbReference type="Proteomes" id="UP000237819"/>
    </source>
</evidence>
<gene>
    <name evidence="2" type="ORF">C5Y93_04795</name>
</gene>
<dbReference type="RefSeq" id="WP_105334254.1">
    <property type="nucleotide sequence ID" value="NZ_PUHZ01000005.1"/>
</dbReference>
<protein>
    <recommendedName>
        <fullName evidence="4">Holin</fullName>
    </recommendedName>
</protein>
<feature type="transmembrane region" description="Helical" evidence="1">
    <location>
        <begin position="41"/>
        <end position="59"/>
    </location>
</feature>
<proteinExistence type="predicted"/>
<keyword evidence="1" id="KW-1133">Transmembrane helix</keyword>
<evidence type="ECO:0008006" key="4">
    <source>
        <dbReference type="Google" id="ProtNLM"/>
    </source>
</evidence>
<evidence type="ECO:0000313" key="2">
    <source>
        <dbReference type="EMBL" id="PQO47363.1"/>
    </source>
</evidence>